<evidence type="ECO:0000313" key="2">
    <source>
        <dbReference type="Proteomes" id="UP001287445"/>
    </source>
</evidence>
<dbReference type="RefSeq" id="WP_237736704.1">
    <property type="nucleotide sequence ID" value="NZ_CAGKLB010000017.1"/>
</dbReference>
<proteinExistence type="predicted"/>
<protein>
    <submittedName>
        <fullName evidence="1">Uncharacterized protein</fullName>
    </submittedName>
</protein>
<name>A0AAJ2VC64_DELAC</name>
<accession>A0AAJ2VC64</accession>
<dbReference type="AlphaFoldDB" id="A0AAJ2VC64"/>
<evidence type="ECO:0000313" key="1">
    <source>
        <dbReference type="EMBL" id="MDX4956926.1"/>
    </source>
</evidence>
<comment type="caution">
    <text evidence="1">The sequence shown here is derived from an EMBL/GenBank/DDBJ whole genome shotgun (WGS) entry which is preliminary data.</text>
</comment>
<reference evidence="1" key="1">
    <citation type="submission" date="2023-11" db="EMBL/GenBank/DDBJ databases">
        <title>Identification and selenium tolerance of Delftia acidovorans R3-25.</title>
        <authorList>
            <person name="Zhang S."/>
            <person name="Liu Y."/>
            <person name="Guo Y."/>
        </authorList>
    </citation>
    <scope>NUCLEOTIDE SEQUENCE</scope>
    <source>
        <strain evidence="1">R3-25</strain>
    </source>
</reference>
<organism evidence="1 2">
    <name type="scientific">Delftia acidovorans</name>
    <name type="common">Pseudomonas acidovorans</name>
    <name type="synonym">Comamonas acidovorans</name>
    <dbReference type="NCBI Taxonomy" id="80866"/>
    <lineage>
        <taxon>Bacteria</taxon>
        <taxon>Pseudomonadati</taxon>
        <taxon>Pseudomonadota</taxon>
        <taxon>Betaproteobacteria</taxon>
        <taxon>Burkholderiales</taxon>
        <taxon>Comamonadaceae</taxon>
        <taxon>Delftia</taxon>
    </lineage>
</organism>
<dbReference type="EMBL" id="JAWWMZ010000014">
    <property type="protein sequence ID" value="MDX4956926.1"/>
    <property type="molecule type" value="Genomic_DNA"/>
</dbReference>
<sequence length="110" mass="11472">MPTTGTYKIGGVVNYSTTAAVSVSMGAGVNPAFEVRRNGGDVLAQAKLPILNVNVALVLTLRTVLGSAAVPLDAEVQLNAGDVVGLHYNANGMTLALNVQDTNWSIHRIR</sequence>
<dbReference type="Proteomes" id="UP001287445">
    <property type="component" value="Unassembled WGS sequence"/>
</dbReference>
<gene>
    <name evidence="1" type="ORF">SGN30_26230</name>
</gene>